<dbReference type="Proteomes" id="UP000001880">
    <property type="component" value="Chromosome"/>
</dbReference>
<dbReference type="KEGG" id="hoh:Hoch_0108"/>
<dbReference type="eggNOG" id="COG0221">
    <property type="taxonomic scope" value="Bacteria"/>
</dbReference>
<gene>
    <name evidence="6" type="ordered locus">Hoch_0108</name>
</gene>
<dbReference type="SUPFAM" id="SSF50324">
    <property type="entry name" value="Inorganic pyrophosphatase"/>
    <property type="match status" value="1"/>
</dbReference>
<dbReference type="OrthoDB" id="5187599at2"/>
<name>D0LGK3_HALO1</name>
<organism evidence="6 7">
    <name type="scientific">Haliangium ochraceum (strain DSM 14365 / JCM 11303 / SMP-2)</name>
    <dbReference type="NCBI Taxonomy" id="502025"/>
    <lineage>
        <taxon>Bacteria</taxon>
        <taxon>Pseudomonadati</taxon>
        <taxon>Myxococcota</taxon>
        <taxon>Polyangia</taxon>
        <taxon>Haliangiales</taxon>
        <taxon>Kofleriaceae</taxon>
        <taxon>Haliangium</taxon>
    </lineage>
</organism>
<evidence type="ECO:0000256" key="3">
    <source>
        <dbReference type="ARBA" id="ARBA00022723"/>
    </source>
</evidence>
<evidence type="ECO:0000313" key="7">
    <source>
        <dbReference type="Proteomes" id="UP000001880"/>
    </source>
</evidence>
<dbReference type="GO" id="GO:0004427">
    <property type="term" value="F:inorganic diphosphate phosphatase activity"/>
    <property type="evidence" value="ECO:0007669"/>
    <property type="project" value="UniProtKB-EC"/>
</dbReference>
<dbReference type="Gene3D" id="3.90.80.10">
    <property type="entry name" value="Inorganic pyrophosphatase"/>
    <property type="match status" value="1"/>
</dbReference>
<dbReference type="GO" id="GO:0005737">
    <property type="term" value="C:cytoplasm"/>
    <property type="evidence" value="ECO:0007669"/>
    <property type="project" value="InterPro"/>
</dbReference>
<keyword evidence="3" id="KW-0479">Metal-binding</keyword>
<dbReference type="STRING" id="502025.Hoch_0108"/>
<dbReference type="AlphaFoldDB" id="D0LGK3"/>
<protein>
    <recommendedName>
        <fullName evidence="2">inorganic diphosphatase</fullName>
        <ecNumber evidence="2">3.6.1.1</ecNumber>
    </recommendedName>
</protein>
<evidence type="ECO:0000256" key="5">
    <source>
        <dbReference type="ARBA" id="ARBA00022842"/>
    </source>
</evidence>
<proteinExistence type="predicted"/>
<evidence type="ECO:0000256" key="2">
    <source>
        <dbReference type="ARBA" id="ARBA00012146"/>
    </source>
</evidence>
<dbReference type="GO" id="GO:0000287">
    <property type="term" value="F:magnesium ion binding"/>
    <property type="evidence" value="ECO:0007669"/>
    <property type="project" value="InterPro"/>
</dbReference>
<dbReference type="InterPro" id="IPR036649">
    <property type="entry name" value="Pyrophosphatase_sf"/>
</dbReference>
<dbReference type="PANTHER" id="PTHR10286">
    <property type="entry name" value="INORGANIC PYROPHOSPHATASE"/>
    <property type="match status" value="1"/>
</dbReference>
<dbReference type="EMBL" id="CP001804">
    <property type="protein sequence ID" value="ACY12749.1"/>
    <property type="molecule type" value="Genomic_DNA"/>
</dbReference>
<sequence>MNLLHDLQHRDKHGHVRVVVEVPRGSSVKLKYDEHTRTFVWSRTLTLGVVYPYDFGFLPQTLAGDGDALDALVFAEASSYPGVVVPGRPLGALRVEQQRPGQAVRRNDRILVAPLYAHRQDALEDIDRVAERVRDEIQAFFAASLALTGKTVRFCGWADAAEAEKIVDEAHARYSQRRQRRQANRRRPRN</sequence>
<dbReference type="HOGENOM" id="CLU_073198_1_0_7"/>
<dbReference type="EC" id="3.6.1.1" evidence="2"/>
<keyword evidence="5" id="KW-0460">Magnesium</keyword>
<evidence type="ECO:0000256" key="1">
    <source>
        <dbReference type="ARBA" id="ARBA00001946"/>
    </source>
</evidence>
<keyword evidence="7" id="KW-1185">Reference proteome</keyword>
<reference evidence="6 7" key="1">
    <citation type="journal article" date="2010" name="Stand. Genomic Sci.">
        <title>Complete genome sequence of Haliangium ochraceum type strain (SMP-2).</title>
        <authorList>
            <consortium name="US DOE Joint Genome Institute (JGI-PGF)"/>
            <person name="Ivanova N."/>
            <person name="Daum C."/>
            <person name="Lang E."/>
            <person name="Abt B."/>
            <person name="Kopitz M."/>
            <person name="Saunders E."/>
            <person name="Lapidus A."/>
            <person name="Lucas S."/>
            <person name="Glavina Del Rio T."/>
            <person name="Nolan M."/>
            <person name="Tice H."/>
            <person name="Copeland A."/>
            <person name="Cheng J.F."/>
            <person name="Chen F."/>
            <person name="Bruce D."/>
            <person name="Goodwin L."/>
            <person name="Pitluck S."/>
            <person name="Mavromatis K."/>
            <person name="Pati A."/>
            <person name="Mikhailova N."/>
            <person name="Chen A."/>
            <person name="Palaniappan K."/>
            <person name="Land M."/>
            <person name="Hauser L."/>
            <person name="Chang Y.J."/>
            <person name="Jeffries C.D."/>
            <person name="Detter J.C."/>
            <person name="Brettin T."/>
            <person name="Rohde M."/>
            <person name="Goker M."/>
            <person name="Bristow J."/>
            <person name="Markowitz V."/>
            <person name="Eisen J.A."/>
            <person name="Hugenholtz P."/>
            <person name="Kyrpides N.C."/>
            <person name="Klenk H.P."/>
        </authorList>
    </citation>
    <scope>NUCLEOTIDE SEQUENCE [LARGE SCALE GENOMIC DNA]</scope>
    <source>
        <strain evidence="7">DSM 14365 / CIP 107738 / JCM 11303 / AJ 13395 / SMP-2</strain>
    </source>
</reference>
<accession>D0LGK3</accession>
<evidence type="ECO:0000256" key="4">
    <source>
        <dbReference type="ARBA" id="ARBA00022801"/>
    </source>
</evidence>
<comment type="cofactor">
    <cofactor evidence="1">
        <name>Mg(2+)</name>
        <dbReference type="ChEBI" id="CHEBI:18420"/>
    </cofactor>
</comment>
<dbReference type="GO" id="GO:0006796">
    <property type="term" value="P:phosphate-containing compound metabolic process"/>
    <property type="evidence" value="ECO:0007669"/>
    <property type="project" value="InterPro"/>
</dbReference>
<dbReference type="InterPro" id="IPR008162">
    <property type="entry name" value="Pyrophosphatase"/>
</dbReference>
<evidence type="ECO:0000313" key="6">
    <source>
        <dbReference type="EMBL" id="ACY12749.1"/>
    </source>
</evidence>
<dbReference type="Pfam" id="PF00719">
    <property type="entry name" value="Pyrophosphatase"/>
    <property type="match status" value="1"/>
</dbReference>
<keyword evidence="4" id="KW-0378">Hydrolase</keyword>